<dbReference type="EMBL" id="CP002273">
    <property type="protein sequence ID" value="ADO37820.1"/>
    <property type="molecule type" value="Genomic_DNA"/>
</dbReference>
<reference evidence="1 2" key="2">
    <citation type="journal article" date="2011" name="J. Bacteriol.">
        <title>Complete genome sequence of a carbon monoxide-utilizing acetogen, Eubacterium limosum KIST612.</title>
        <authorList>
            <person name="Roh H."/>
            <person name="Ko H.J."/>
            <person name="Kim D."/>
            <person name="Choi D.G."/>
            <person name="Park S."/>
            <person name="Kim S."/>
            <person name="Chang I.S."/>
            <person name="Choi I.G."/>
        </authorList>
    </citation>
    <scope>NUCLEOTIDE SEQUENCE [LARGE SCALE GENOMIC DNA]</scope>
    <source>
        <strain evidence="1 2">KIST612</strain>
    </source>
</reference>
<reference key="1">
    <citation type="submission" date="2010-09" db="EMBL/GenBank/DDBJ databases">
        <authorList>
            <person name="Roh H."/>
            <person name="Ko H.-J."/>
            <person name="Kim D."/>
            <person name="Choi D.G."/>
            <person name="Park S."/>
            <person name="Kim S."/>
            <person name="Kim K.H."/>
            <person name="Chang I.S."/>
            <person name="Choi I.-G."/>
        </authorList>
    </citation>
    <scope>NUCLEOTIDE SEQUENCE</scope>
    <source>
        <strain>KIST612</strain>
    </source>
</reference>
<organism evidence="1 2">
    <name type="scientific">Eubacterium callanderi</name>
    <dbReference type="NCBI Taxonomy" id="53442"/>
    <lineage>
        <taxon>Bacteria</taxon>
        <taxon>Bacillati</taxon>
        <taxon>Bacillota</taxon>
        <taxon>Clostridia</taxon>
        <taxon>Eubacteriales</taxon>
        <taxon>Eubacteriaceae</taxon>
        <taxon>Eubacterium</taxon>
    </lineage>
</organism>
<name>E3GNE3_9FIRM</name>
<evidence type="ECO:0000313" key="1">
    <source>
        <dbReference type="EMBL" id="ADO37820.1"/>
    </source>
</evidence>
<sequence>MFKSVKNKGEQNKMENVQAKLDNFMRGVRGEKMDYVPIMMDFEPTYICEYTKQDCIRSFWDYDGFIKGYEQVMKDFDIDLTQSVVFLPPQKNALLGSKVWVQNRVNGYMQHPEVTSLLPEEYPELIEDPIHCIASRVLPRMYTELGREAPYSTMAFAKALLYEKNQVHHFYDQIFEKTIANDALLYYGTMFYAPFDLLADHLRGITQISMDLRRRKDDVEAACDALLNVMARYVEATSMADESGFPLACTWSHLPPMINQKQFERFYWPTFKKLCEMLTAKGITLYVNFQGDYRDGRFFDFYQELPKDKIVIAVEYQDFEQATATLGQDHMLSCSYPLNYFSDYSTEECIDKARELMDIGMKNGRFYFGLNKSALDFHDADPDKLKAVLNFVREYGQY</sequence>
<dbReference type="SUPFAM" id="SSF51726">
    <property type="entry name" value="UROD/MetE-like"/>
    <property type="match status" value="1"/>
</dbReference>
<dbReference type="InterPro" id="IPR038071">
    <property type="entry name" value="UROD/MetE-like_sf"/>
</dbReference>
<evidence type="ECO:0000313" key="2">
    <source>
        <dbReference type="Proteomes" id="UP000006873"/>
    </source>
</evidence>
<dbReference type="eggNOG" id="COG0407">
    <property type="taxonomic scope" value="Bacteria"/>
</dbReference>
<gene>
    <name evidence="1" type="ordered locus">ELI_2839</name>
</gene>
<dbReference type="KEGG" id="elm:ELI_2839"/>
<accession>E3GNE3</accession>
<keyword evidence="2" id="KW-1185">Reference proteome</keyword>
<protein>
    <submittedName>
        <fullName evidence="1">Uncharacterized protein</fullName>
    </submittedName>
</protein>
<dbReference type="Gene3D" id="3.20.20.210">
    <property type="match status" value="1"/>
</dbReference>
<dbReference type="Proteomes" id="UP000006873">
    <property type="component" value="Chromosome"/>
</dbReference>
<dbReference type="AlphaFoldDB" id="E3GNE3"/>
<dbReference type="HOGENOM" id="CLU_059388_0_0_9"/>
<proteinExistence type="predicted"/>